<keyword evidence="1" id="KW-0812">Transmembrane</keyword>
<accession>A0A0J9S546</accession>
<reference evidence="2 3" key="1">
    <citation type="submission" date="2011-08" db="EMBL/GenBank/DDBJ databases">
        <title>The Genome Sequence of Plasmodium vivax India VII.</title>
        <authorList>
            <consortium name="The Broad Institute Genome Sequencing Platform"/>
            <consortium name="The Broad Institute Genome Sequencing Center for Infectious Disease"/>
            <person name="Neafsey D."/>
            <person name="Carlton J."/>
            <person name="Barnwell J."/>
            <person name="Collins W."/>
            <person name="Escalante A."/>
            <person name="Mullikin J."/>
            <person name="Saul A."/>
            <person name="Guigo R."/>
            <person name="Camara F."/>
            <person name="Young S.K."/>
            <person name="Zeng Q."/>
            <person name="Gargeya S."/>
            <person name="Fitzgerald M."/>
            <person name="Haas B."/>
            <person name="Abouelleil A."/>
            <person name="Alvarado L."/>
            <person name="Arachchi H.M."/>
            <person name="Berlin A."/>
            <person name="Brown A."/>
            <person name="Chapman S.B."/>
            <person name="Chen Z."/>
            <person name="Dunbar C."/>
            <person name="Freedman E."/>
            <person name="Gearin G."/>
            <person name="Gellesch M."/>
            <person name="Goldberg J."/>
            <person name="Griggs A."/>
            <person name="Gujja S."/>
            <person name="Heiman D."/>
            <person name="Howarth C."/>
            <person name="Larson L."/>
            <person name="Lui A."/>
            <person name="MacDonald P.J.P."/>
            <person name="Montmayeur A."/>
            <person name="Murphy C."/>
            <person name="Neiman D."/>
            <person name="Pearson M."/>
            <person name="Priest M."/>
            <person name="Roberts A."/>
            <person name="Saif S."/>
            <person name="Shea T."/>
            <person name="Shenoy N."/>
            <person name="Sisk P."/>
            <person name="Stolte C."/>
            <person name="Sykes S."/>
            <person name="Wortman J."/>
            <person name="Nusbaum C."/>
            <person name="Birren B."/>
        </authorList>
    </citation>
    <scope>NUCLEOTIDE SEQUENCE [LARGE SCALE GENOMIC DNA]</scope>
    <source>
        <strain evidence="2 3">India VII</strain>
    </source>
</reference>
<feature type="transmembrane region" description="Helical" evidence="1">
    <location>
        <begin position="370"/>
        <end position="393"/>
    </location>
</feature>
<protein>
    <submittedName>
        <fullName evidence="2">Uncharacterized protein</fullName>
    </submittedName>
</protein>
<proteinExistence type="predicted"/>
<sequence length="449" mass="52738">MAGDEETYKLNDFIVGNNKLNKSNLNRFYKSYFETACENREIFNDYCPQVANLDTLPPHLWELYRKFERNLKLIWYDGRTVYDSWETDKNALCSYLKYWIYDQLISKDVSQDNFLQFFNLWNARKNEKCPKCKCEFNITSFSEVKELKKTYDYSLFLKAYKRTAKINNKIHYMNYCKYIEDAKAIYSLLGDTCKKKKKNAEYCKEFEEYVLPYINYEESETYEDVEKDEITEVEEDTEEGEDLSGISCNTDLRYDLDAEDSVKLKEALRKIDSLREKKQLNDADETGAQGDIDQEAEAREGDRQHLLPLQKEGSVAHGVLSNGLPQGGDGMINQNLVTNSPENGSPTKTIASASLLIRHLFLIINIRYHLFNFITVYSFLITITMFINVYFLYKNQFSPIRTWLDPRIRKTKSDLKNSVQGSNELQSHDYNFDTTNIDFNRFNVGYQSR</sequence>
<evidence type="ECO:0000256" key="1">
    <source>
        <dbReference type="SAM" id="Phobius"/>
    </source>
</evidence>
<name>A0A0J9S546_PLAVI</name>
<dbReference type="AlphaFoldDB" id="A0A0J9S546"/>
<dbReference type="Proteomes" id="UP000053562">
    <property type="component" value="Unassembled WGS sequence"/>
</dbReference>
<evidence type="ECO:0000313" key="2">
    <source>
        <dbReference type="EMBL" id="KMZ77157.1"/>
    </source>
</evidence>
<gene>
    <name evidence="2" type="ORF">PVIIG_05633</name>
</gene>
<evidence type="ECO:0000313" key="3">
    <source>
        <dbReference type="Proteomes" id="UP000053562"/>
    </source>
</evidence>
<dbReference type="EMBL" id="KQ234487">
    <property type="protein sequence ID" value="KMZ77157.1"/>
    <property type="molecule type" value="Genomic_DNA"/>
</dbReference>
<dbReference type="InterPro" id="IPR008780">
    <property type="entry name" value="Plasmodium_Vir"/>
</dbReference>
<organism evidence="2 3">
    <name type="scientific">Plasmodium vivax India VII</name>
    <dbReference type="NCBI Taxonomy" id="1077284"/>
    <lineage>
        <taxon>Eukaryota</taxon>
        <taxon>Sar</taxon>
        <taxon>Alveolata</taxon>
        <taxon>Apicomplexa</taxon>
        <taxon>Aconoidasida</taxon>
        <taxon>Haemosporida</taxon>
        <taxon>Plasmodiidae</taxon>
        <taxon>Plasmodium</taxon>
        <taxon>Plasmodium (Plasmodium)</taxon>
    </lineage>
</organism>
<keyword evidence="1" id="KW-0472">Membrane</keyword>
<keyword evidence="1" id="KW-1133">Transmembrane helix</keyword>
<dbReference type="Pfam" id="PF05795">
    <property type="entry name" value="Plasmodium_Vir"/>
    <property type="match status" value="1"/>
</dbReference>